<dbReference type="Proteomes" id="UP000809789">
    <property type="component" value="Unassembled WGS sequence"/>
</dbReference>
<sequence length="1306" mass="149391">MAVIKLDTYRIQDLERERVKELITYLNDLRTSVRGNHIVILRSLVEAYEQDLITSHTFSIFIPWAKSPDVLAACLKHESGTPIRQAAIKELGKQLRRPQRFDWESAWRALGETAGLVEIFGKTSVIDIKYLAASIGRSGAGKRNDRREQCVEDLLRALLPDVYTTSKARSKEKRPVQHHYARMLGACSPNFVNDILNARNDTNPLYRQRDMRRLLKSHRTLLRERAISHLFSKGPEDQDVPQYLQEFLLDDRDFALMALQGRLDGTVTDRRWGRNTELHVLMPIIKRLAKYRRAPVEQKRRVHDLIKLGLDLLGKDKSRKEAGSRELWMMTFSRWQVKPDEYEDVLRLGFKLGLAKLPHQDFGSYNAVLRRLDPAPRKRLLQLCYLDIPDKGLDLFSAEDYSVFANEVWPLDLIRLLSKDDQIRLLRKLFQANSEYSFLQTSNANSIIPDRRAGSSKNFNVDLCLTLLRRDDQKVQEDAQAAIDRFRKKAATSREPADRAKFAKAAAACAIATGNLDTYGETVTWQQRFVRDALVVKTLFSRNVAHTEEGVELLTGILDVDRLSSISKGDTTLLPEVVALEIAKADAILRTFQESYLTAKLLPSFQEYDWAHVKALFATVFSARVLRAENTQKHFGVPQSKVFLVVWRAWLASLEWLDSQFLSNLTVPIDGLLGRLTPTMLAECTRSLLTLGTESRKRREAEGKKKAGSTDDILEQLSYYALSRLAGSDRPALASPLILQTILDRPDASSWHRILLSIGFLKRLQAAEAHELLLKLAQGIGEKLEEQSYVRVGEVEAPKHAPSQPAVKVTTVKYLAQLLNDADFLPNDAAVEILIELFRAAQHRDIRLAALESLLSLLDSLCSGSQDQLKANPAVRDIMDALRTIVTVAGSINERRPLQDTDWAEAEATSILPELSDLGSNDLPPLMAAIVSAISGTSHHGLKKLEDSYVQDLILPVLERCQSEHTKWIDMFLAKHDATTLRDVIPETPIAPRVWTVILRNHYLAIPKKHLESFTKYAMHCIKPAAAVKAFNARLRLDMELRKNPEVQHWLKIYDRSTVKFSDSETYTLLLLSHQVRDLPDERVMLLGMVKQHAELYLEEYETCPDTWDTFLTHLAPSASTISDPGQFEIYSNARRHLTERLVELVKKRRQSGQRLVLPTTTKMEFWLLHTLDWYKDDDNCEAFTMRLESTLRQMLREDDTTILRWRKIAREACEAISAVLTTDEQRLRVAYHLGRLEGREHNEGVNRQDRLTIDLVRLGVALKLVEQCKDKKQADELMRDRMEEWRSHDAEAIRARVFHWEKQRA</sequence>
<keyword evidence="2" id="KW-1185">Reference proteome</keyword>
<dbReference type="EMBL" id="JAESVG020000005">
    <property type="protein sequence ID" value="KAG8627609.1"/>
    <property type="molecule type" value="Genomic_DNA"/>
</dbReference>
<name>A0A8K0L352_9PEZI</name>
<dbReference type="OrthoDB" id="2549237at2759"/>
<protein>
    <submittedName>
        <fullName evidence="1">Uncharacterized protein</fullName>
    </submittedName>
</protein>
<comment type="caution">
    <text evidence="1">The sequence shown here is derived from an EMBL/GenBank/DDBJ whole genome shotgun (WGS) entry which is preliminary data.</text>
</comment>
<evidence type="ECO:0000313" key="2">
    <source>
        <dbReference type="Proteomes" id="UP000809789"/>
    </source>
</evidence>
<organism evidence="1 2">
    <name type="scientific">Elsinoe batatas</name>
    <dbReference type="NCBI Taxonomy" id="2601811"/>
    <lineage>
        <taxon>Eukaryota</taxon>
        <taxon>Fungi</taxon>
        <taxon>Dikarya</taxon>
        <taxon>Ascomycota</taxon>
        <taxon>Pezizomycotina</taxon>
        <taxon>Dothideomycetes</taxon>
        <taxon>Dothideomycetidae</taxon>
        <taxon>Myriangiales</taxon>
        <taxon>Elsinoaceae</taxon>
        <taxon>Elsinoe</taxon>
    </lineage>
</organism>
<evidence type="ECO:0000313" key="1">
    <source>
        <dbReference type="EMBL" id="KAG8627609.1"/>
    </source>
</evidence>
<gene>
    <name evidence="1" type="ORF">KVT40_005092</name>
</gene>
<dbReference type="SUPFAM" id="SSF48371">
    <property type="entry name" value="ARM repeat"/>
    <property type="match status" value="1"/>
</dbReference>
<accession>A0A8K0L352</accession>
<reference evidence="1" key="1">
    <citation type="submission" date="2021-07" db="EMBL/GenBank/DDBJ databases">
        <title>Elsinoe batatas strain:CRI-CJ2 Genome sequencing and assembly.</title>
        <authorList>
            <person name="Huang L."/>
        </authorList>
    </citation>
    <scope>NUCLEOTIDE SEQUENCE</scope>
    <source>
        <strain evidence="1">CRI-CJ2</strain>
    </source>
</reference>
<dbReference type="InterPro" id="IPR016024">
    <property type="entry name" value="ARM-type_fold"/>
</dbReference>
<proteinExistence type="predicted"/>